<gene>
    <name evidence="3" type="ORF">BD410DRAFT_810644</name>
</gene>
<feature type="compositionally biased region" description="Basic and acidic residues" evidence="1">
    <location>
        <begin position="93"/>
        <end position="112"/>
    </location>
</feature>
<feature type="compositionally biased region" description="Basic and acidic residues" evidence="1">
    <location>
        <begin position="176"/>
        <end position="185"/>
    </location>
</feature>
<feature type="chain" id="PRO_5021323313" description="Secreted protein" evidence="2">
    <location>
        <begin position="20"/>
        <end position="198"/>
    </location>
</feature>
<protein>
    <recommendedName>
        <fullName evidence="5">Secreted protein</fullName>
    </recommendedName>
</protein>
<accession>A0A4Y7PDJ7</accession>
<dbReference type="AlphaFoldDB" id="A0A4Y7PDJ7"/>
<feature type="signal peptide" evidence="2">
    <location>
        <begin position="1"/>
        <end position="19"/>
    </location>
</feature>
<dbReference type="VEuPathDB" id="FungiDB:BD410DRAFT_810644"/>
<dbReference type="EMBL" id="ML170710">
    <property type="protein sequence ID" value="TDL13335.1"/>
    <property type="molecule type" value="Genomic_DNA"/>
</dbReference>
<evidence type="ECO:0008006" key="5">
    <source>
        <dbReference type="Google" id="ProtNLM"/>
    </source>
</evidence>
<evidence type="ECO:0000313" key="3">
    <source>
        <dbReference type="EMBL" id="TDL13335.1"/>
    </source>
</evidence>
<dbReference type="Proteomes" id="UP000294933">
    <property type="component" value="Unassembled WGS sequence"/>
</dbReference>
<evidence type="ECO:0000256" key="1">
    <source>
        <dbReference type="SAM" id="MobiDB-lite"/>
    </source>
</evidence>
<keyword evidence="2" id="KW-0732">Signal</keyword>
<organism evidence="3 4">
    <name type="scientific">Rickenella mellea</name>
    <dbReference type="NCBI Taxonomy" id="50990"/>
    <lineage>
        <taxon>Eukaryota</taxon>
        <taxon>Fungi</taxon>
        <taxon>Dikarya</taxon>
        <taxon>Basidiomycota</taxon>
        <taxon>Agaricomycotina</taxon>
        <taxon>Agaricomycetes</taxon>
        <taxon>Hymenochaetales</taxon>
        <taxon>Rickenellaceae</taxon>
        <taxon>Rickenella</taxon>
    </lineage>
</organism>
<evidence type="ECO:0000256" key="2">
    <source>
        <dbReference type="SAM" id="SignalP"/>
    </source>
</evidence>
<feature type="compositionally biased region" description="Acidic residues" evidence="1">
    <location>
        <begin position="187"/>
        <end position="198"/>
    </location>
</feature>
<keyword evidence="4" id="KW-1185">Reference proteome</keyword>
<reference evidence="3 4" key="1">
    <citation type="submission" date="2018-06" db="EMBL/GenBank/DDBJ databases">
        <title>A transcriptomic atlas of mushroom development highlights an independent origin of complex multicellularity.</title>
        <authorList>
            <consortium name="DOE Joint Genome Institute"/>
            <person name="Krizsan K."/>
            <person name="Almasi E."/>
            <person name="Merenyi Z."/>
            <person name="Sahu N."/>
            <person name="Viragh M."/>
            <person name="Koszo T."/>
            <person name="Mondo S."/>
            <person name="Kiss B."/>
            <person name="Balint B."/>
            <person name="Kues U."/>
            <person name="Barry K."/>
            <person name="Hegedus J.C."/>
            <person name="Henrissat B."/>
            <person name="Johnson J."/>
            <person name="Lipzen A."/>
            <person name="Ohm R."/>
            <person name="Nagy I."/>
            <person name="Pangilinan J."/>
            <person name="Yan J."/>
            <person name="Xiong Y."/>
            <person name="Grigoriev I.V."/>
            <person name="Hibbett D.S."/>
            <person name="Nagy L.G."/>
        </authorList>
    </citation>
    <scope>NUCLEOTIDE SEQUENCE [LARGE SCALE GENOMIC DNA]</scope>
    <source>
        <strain evidence="3 4">SZMC22713</strain>
    </source>
</reference>
<feature type="compositionally biased region" description="Basic and acidic residues" evidence="1">
    <location>
        <begin position="137"/>
        <end position="165"/>
    </location>
</feature>
<feature type="non-terminal residue" evidence="3">
    <location>
        <position position="198"/>
    </location>
</feature>
<feature type="region of interest" description="Disordered" evidence="1">
    <location>
        <begin position="64"/>
        <end position="198"/>
    </location>
</feature>
<proteinExistence type="predicted"/>
<name>A0A4Y7PDJ7_9AGAM</name>
<evidence type="ECO:0000313" key="4">
    <source>
        <dbReference type="Proteomes" id="UP000294933"/>
    </source>
</evidence>
<sequence length="198" mass="22748">MKILHFLWSFLVLPQICTAYKTSRANHQLQTDLYIEAASESSQLVCMTRDVQVDCVYCGQRHSARQEARHRKRQAPPHITGSDAYRRQVSRTTTERTQEYRHNEVPRSREPSTEMTLEGDGADLDGFDAMDVTGSSEGHDDRDSVERSANPEEHEFEERNHERLVDTLAGLRRASNLRDHRRTTVDSDSEDSEDDGKD</sequence>